<dbReference type="InterPro" id="IPR036236">
    <property type="entry name" value="Znf_C2H2_sf"/>
</dbReference>
<proteinExistence type="predicted"/>
<keyword evidence="2" id="KW-0479">Metal-binding</keyword>
<keyword evidence="6" id="KW-1185">Reference proteome</keyword>
<dbReference type="AlphaFoldDB" id="A0A6A6IZG0"/>
<feature type="domain" description="C2H2-type" evidence="4">
    <location>
        <begin position="870"/>
        <end position="898"/>
    </location>
</feature>
<name>A0A6A6IZG0_9PLEO</name>
<dbReference type="Proteomes" id="UP000800094">
    <property type="component" value="Unassembled WGS sequence"/>
</dbReference>
<dbReference type="InterPro" id="IPR056884">
    <property type="entry name" value="NPHP3-like_N"/>
</dbReference>
<gene>
    <name evidence="5" type="ORF">BU26DRAFT_471711</name>
</gene>
<dbReference type="Pfam" id="PF24809">
    <property type="entry name" value="DUF7708"/>
    <property type="match status" value="1"/>
</dbReference>
<evidence type="ECO:0000259" key="4">
    <source>
        <dbReference type="PROSITE" id="PS50157"/>
    </source>
</evidence>
<evidence type="ECO:0000256" key="3">
    <source>
        <dbReference type="SAM" id="MobiDB-lite"/>
    </source>
</evidence>
<dbReference type="PANTHER" id="PTHR10039:SF14">
    <property type="entry name" value="NACHT DOMAIN-CONTAINING PROTEIN"/>
    <property type="match status" value="1"/>
</dbReference>
<dbReference type="GO" id="GO:0008270">
    <property type="term" value="F:zinc ion binding"/>
    <property type="evidence" value="ECO:0007669"/>
    <property type="project" value="UniProtKB-KW"/>
</dbReference>
<dbReference type="PANTHER" id="PTHR10039">
    <property type="entry name" value="AMELOGENIN"/>
    <property type="match status" value="1"/>
</dbReference>
<dbReference type="PROSITE" id="PS00028">
    <property type="entry name" value="ZINC_FINGER_C2H2_1"/>
    <property type="match status" value="2"/>
</dbReference>
<feature type="region of interest" description="Disordered" evidence="3">
    <location>
        <begin position="959"/>
        <end position="996"/>
    </location>
</feature>
<dbReference type="Pfam" id="PF00096">
    <property type="entry name" value="zf-C2H2"/>
    <property type="match status" value="2"/>
</dbReference>
<dbReference type="Gene3D" id="3.30.160.60">
    <property type="entry name" value="Classic Zinc Finger"/>
    <property type="match status" value="2"/>
</dbReference>
<dbReference type="SUPFAM" id="SSF57667">
    <property type="entry name" value="beta-beta-alpha zinc fingers"/>
    <property type="match status" value="1"/>
</dbReference>
<reference evidence="5" key="1">
    <citation type="journal article" date="2020" name="Stud. Mycol.">
        <title>101 Dothideomycetes genomes: a test case for predicting lifestyles and emergence of pathogens.</title>
        <authorList>
            <person name="Haridas S."/>
            <person name="Albert R."/>
            <person name="Binder M."/>
            <person name="Bloem J."/>
            <person name="Labutti K."/>
            <person name="Salamov A."/>
            <person name="Andreopoulos B."/>
            <person name="Baker S."/>
            <person name="Barry K."/>
            <person name="Bills G."/>
            <person name="Bluhm B."/>
            <person name="Cannon C."/>
            <person name="Castanera R."/>
            <person name="Culley D."/>
            <person name="Daum C."/>
            <person name="Ezra D."/>
            <person name="Gonzalez J."/>
            <person name="Henrissat B."/>
            <person name="Kuo A."/>
            <person name="Liang C."/>
            <person name="Lipzen A."/>
            <person name="Lutzoni F."/>
            <person name="Magnuson J."/>
            <person name="Mondo S."/>
            <person name="Nolan M."/>
            <person name="Ohm R."/>
            <person name="Pangilinan J."/>
            <person name="Park H.-J."/>
            <person name="Ramirez L."/>
            <person name="Alfaro M."/>
            <person name="Sun H."/>
            <person name="Tritt A."/>
            <person name="Yoshinaga Y."/>
            <person name="Zwiers L.-H."/>
            <person name="Turgeon B."/>
            <person name="Goodwin S."/>
            <person name="Spatafora J."/>
            <person name="Crous P."/>
            <person name="Grigoriev I."/>
        </authorList>
    </citation>
    <scope>NUCLEOTIDE SEQUENCE</scope>
    <source>
        <strain evidence="5">CBS 122368</strain>
    </source>
</reference>
<keyword evidence="2" id="KW-0863">Zinc-finger</keyword>
<sequence length="996" mass="114749">MANPYQTQAASFYLVLDRFKASLTDKERSEFGATTLIELEVAIETIQRRQASEKRLRGMYRLEGFLEGMKQYDKVIAVFLNSSQVLAFVWGPMKFLLQVACTFAEAFDSLMDAYQRIGEQIPLLAQYENYFRNYPQISQVLRLLYEDILNFHWKAMKYFKQRMWKQLFHAVWRNFDTEFSSILRNLREHRTLIESQASITQFTEVLRTQELAKAALKSQKEEETRRRREAVYQWLCAAKYEVDQEKHAKVREDYPGTGRWLLGVNRFHSWFDPVFCSNHLLWLTGIPGAASLIVEEARKLHGVTVAFFYCRYQDRAPVDVERNTFLAVARGVLAQLLHQDDSLLAYLYEKSSRSGQTTLSTDSLAKELLDTAVKNCHKLYIIIDGIDECERDQRKGIVTAFEGLWESLPPGDADLLRCMFISQDDSAARKDFAKMVSLKVTEDDTKQDIRTYAHVWSSKIQAKFGLTQERQNYIEDMITQKAEGMFLFARLMSSYLYSLTSIGRLDEELSPNTFPQGPFRLDVVYARITRRMFGEDKTQASDSMTLLGWLACAKRRLSWREIQGAVSIDVEDQTVQWERDHFRVDSKDLCDSLVEIYPDGAVDLVHHTAKRYLVEKGIVDVRAVELALTLRCIEYLSFPCFDRNTEPKDLELYVSLGYYGFFDYAYAYWSRHLDKCLSSQHSEDVLREIAEAAGIFVDTHWIEGKTKTVVPKSVLDRLKPLETGPNFEKIASASYLARRQLHTSMKTSTEEQVLDLGQVMKMIRDCLEVMSSTTEAPEKFQQMYGSHVYKCPRLSCVHFYNGFATSRQRDDHVPKHERSYFCSFLGCPFATLGCATLKDLQKHETDFHGTISLDDEDAEFPEMPPEKSSFDCDTCGATFTRKHNLKNHTRLKHSGPNIESFICTTCGKRFARQGDRTRHESTSHSSAKKFACGGVLKNGSPWGCGREFNRGDVLSRHWKSEKGRACIRPKQEEEELETPTSTSTPLQQPNTPLHST</sequence>
<organism evidence="5 6">
    <name type="scientific">Trematosphaeria pertusa</name>
    <dbReference type="NCBI Taxonomy" id="390896"/>
    <lineage>
        <taxon>Eukaryota</taxon>
        <taxon>Fungi</taxon>
        <taxon>Dikarya</taxon>
        <taxon>Ascomycota</taxon>
        <taxon>Pezizomycotina</taxon>
        <taxon>Dothideomycetes</taxon>
        <taxon>Pleosporomycetidae</taxon>
        <taxon>Pleosporales</taxon>
        <taxon>Massarineae</taxon>
        <taxon>Trematosphaeriaceae</taxon>
        <taxon>Trematosphaeria</taxon>
    </lineage>
</organism>
<protein>
    <recommendedName>
        <fullName evidence="4">C2H2-type domain-containing protein</fullName>
    </recommendedName>
</protein>
<dbReference type="OrthoDB" id="21416at2759"/>
<dbReference type="Pfam" id="PF24883">
    <property type="entry name" value="NPHP3_N"/>
    <property type="match status" value="1"/>
</dbReference>
<dbReference type="InterPro" id="IPR054471">
    <property type="entry name" value="GPIID_WHD"/>
</dbReference>
<evidence type="ECO:0000256" key="2">
    <source>
        <dbReference type="PROSITE-ProRule" id="PRU00042"/>
    </source>
</evidence>
<dbReference type="InterPro" id="IPR013087">
    <property type="entry name" value="Znf_C2H2_type"/>
</dbReference>
<keyword evidence="2" id="KW-0862">Zinc</keyword>
<keyword evidence="1" id="KW-0677">Repeat</keyword>
<evidence type="ECO:0000313" key="5">
    <source>
        <dbReference type="EMBL" id="KAF2255829.1"/>
    </source>
</evidence>
<feature type="domain" description="C2H2-type" evidence="4">
    <location>
        <begin position="901"/>
        <end position="929"/>
    </location>
</feature>
<evidence type="ECO:0000256" key="1">
    <source>
        <dbReference type="ARBA" id="ARBA00022737"/>
    </source>
</evidence>
<dbReference type="SMART" id="SM00355">
    <property type="entry name" value="ZnF_C2H2"/>
    <property type="match status" value="3"/>
</dbReference>
<dbReference type="GeneID" id="54578727"/>
<dbReference type="EMBL" id="ML987189">
    <property type="protein sequence ID" value="KAF2255829.1"/>
    <property type="molecule type" value="Genomic_DNA"/>
</dbReference>
<dbReference type="Pfam" id="PF22939">
    <property type="entry name" value="WHD_GPIID"/>
    <property type="match status" value="1"/>
</dbReference>
<dbReference type="PROSITE" id="PS50157">
    <property type="entry name" value="ZINC_FINGER_C2H2_2"/>
    <property type="match status" value="2"/>
</dbReference>
<evidence type="ECO:0000313" key="6">
    <source>
        <dbReference type="Proteomes" id="UP000800094"/>
    </source>
</evidence>
<dbReference type="InterPro" id="IPR056125">
    <property type="entry name" value="DUF7708"/>
</dbReference>
<dbReference type="RefSeq" id="XP_033690833.1">
    <property type="nucleotide sequence ID" value="XM_033825397.1"/>
</dbReference>
<feature type="compositionally biased region" description="Low complexity" evidence="3">
    <location>
        <begin position="978"/>
        <end position="996"/>
    </location>
</feature>
<accession>A0A6A6IZG0</accession>